<dbReference type="Proteomes" id="UP000265742">
    <property type="component" value="Unassembled WGS sequence"/>
</dbReference>
<dbReference type="InterPro" id="IPR013783">
    <property type="entry name" value="Ig-like_fold"/>
</dbReference>
<organism evidence="1 2">
    <name type="scientific">Amnibacterium setariae</name>
    <dbReference type="NCBI Taxonomy" id="2306585"/>
    <lineage>
        <taxon>Bacteria</taxon>
        <taxon>Bacillati</taxon>
        <taxon>Actinomycetota</taxon>
        <taxon>Actinomycetes</taxon>
        <taxon>Micrococcales</taxon>
        <taxon>Microbacteriaceae</taxon>
        <taxon>Amnibacterium</taxon>
    </lineage>
</organism>
<dbReference type="OrthoDB" id="1016457at2"/>
<name>A0A3A1TTX6_9MICO</name>
<gene>
    <name evidence="1" type="ORF">D1781_08805</name>
</gene>
<protein>
    <recommendedName>
        <fullName evidence="3">Ig-like domain repeat protein</fullName>
    </recommendedName>
</protein>
<evidence type="ECO:0000313" key="2">
    <source>
        <dbReference type="Proteomes" id="UP000265742"/>
    </source>
</evidence>
<proteinExistence type="predicted"/>
<dbReference type="AlphaFoldDB" id="A0A3A1TTX6"/>
<evidence type="ECO:0000313" key="1">
    <source>
        <dbReference type="EMBL" id="RIX27652.1"/>
    </source>
</evidence>
<accession>A0A3A1TTX6</accession>
<dbReference type="RefSeq" id="WP_119481961.1">
    <property type="nucleotide sequence ID" value="NZ_QXTG01000002.1"/>
</dbReference>
<sequence length="842" mass="79909">MTAGCVLAGPGAAFAAGGDLTLTDVQSDFTAGAGSVVLGADVDDATSRSTTLELYPNHGPTATTVLDLAGHTLGVAALQLTTFDNGSPQGANLKVVDSVGGGVLRVTQTSTTRPAIEVDAPSTFAVLSGSVVATGAPGSTAAVVGGGPVADPLQHSGLISTNGSGRLTVTGNGSGAAIGSGDGAGAGGISFGGSSRVTATNTGTGAAIGDGNGAASSTITIANQAQVTATQNGTGATGAALGGGASPTGQTAGTITIGDDASVTAVSRGAGAALGGGYHGDGGTISVTGYAHVTATGAQAAIGDGEHATGGGSSMTFSGQGVVVDAHGGTSSAGGAGVGGGSTAYGNDSLSIGNGATVTARSDNGPGIGGIGNSVSMSLNVDNASLAASGSGSSAAAIGAGSAASVGSNVAFGSGAAVTVANTSGTVIGGATQARFGSLSNSGSLTLPAGQSLVVPVNATASNDGAIANSGSIVATGTLSNSGSIVNVTGGTVSGSVSGNDYRIVYDAQTGTGSTTQYVYAPSVTKAQLSVPSANPPSTGRFTGWNTQTDGSGATLSSTSSLVDLAGSSDGAQVTLRLYALYQLNPVLPGSGALPQAVVGKPYSVSVAATAGTAPIGYDMTGVPAGLTFANGAISGTPTTAGSFTLHLGASNGAGSAEAVYTMEVVATPITLGVPGSRFLAGSTAKLTIGGLQANESYTVVIAGKTVATGRAASNGTFTKSVVVPKSVSDGKQTVRVSGAAHATAAGASILTAAVAKKLGVKVSSKKVKAKKSVSFTVSKLYAGESVRVVVKGKQSKTAVGKASSKGVYVLKMKSGLKKGKYTITVTGGGTSRKAVVKLTVK</sequence>
<evidence type="ECO:0008006" key="3">
    <source>
        <dbReference type="Google" id="ProtNLM"/>
    </source>
</evidence>
<dbReference type="Gene3D" id="2.60.40.10">
    <property type="entry name" value="Immunoglobulins"/>
    <property type="match status" value="1"/>
</dbReference>
<comment type="caution">
    <text evidence="1">The sequence shown here is derived from an EMBL/GenBank/DDBJ whole genome shotgun (WGS) entry which is preliminary data.</text>
</comment>
<dbReference type="EMBL" id="QXTG01000002">
    <property type="protein sequence ID" value="RIX27652.1"/>
    <property type="molecule type" value="Genomic_DNA"/>
</dbReference>
<keyword evidence="2" id="KW-1185">Reference proteome</keyword>
<reference evidence="2" key="1">
    <citation type="submission" date="2018-09" db="EMBL/GenBank/DDBJ databases">
        <authorList>
            <person name="Kim I."/>
        </authorList>
    </citation>
    <scope>NUCLEOTIDE SEQUENCE [LARGE SCALE GENOMIC DNA]</scope>
    <source>
        <strain evidence="2">DD4a</strain>
    </source>
</reference>
<dbReference type="GO" id="GO:0005975">
    <property type="term" value="P:carbohydrate metabolic process"/>
    <property type="evidence" value="ECO:0007669"/>
    <property type="project" value="UniProtKB-ARBA"/>
</dbReference>